<dbReference type="Proteomes" id="UP000198703">
    <property type="component" value="Unassembled WGS sequence"/>
</dbReference>
<accession>A0A1H4C3N5</accession>
<dbReference type="RefSeq" id="WP_093253915.1">
    <property type="nucleotide sequence ID" value="NZ_FNQM01000006.1"/>
</dbReference>
<dbReference type="AlphaFoldDB" id="A0A1H4C3N5"/>
<dbReference type="PANTHER" id="PTHR43875">
    <property type="entry name" value="MALTODEXTRIN IMPORT ATP-BINDING PROTEIN MSMX"/>
    <property type="match status" value="1"/>
</dbReference>
<evidence type="ECO:0000256" key="4">
    <source>
        <dbReference type="ARBA" id="ARBA00022840"/>
    </source>
</evidence>
<evidence type="ECO:0000256" key="3">
    <source>
        <dbReference type="ARBA" id="ARBA00022741"/>
    </source>
</evidence>
<dbReference type="InterPro" id="IPR040582">
    <property type="entry name" value="OB_MalK-like"/>
</dbReference>
<organism evidence="6 7">
    <name type="scientific">Rubrimonas cliftonensis</name>
    <dbReference type="NCBI Taxonomy" id="89524"/>
    <lineage>
        <taxon>Bacteria</taxon>
        <taxon>Pseudomonadati</taxon>
        <taxon>Pseudomonadota</taxon>
        <taxon>Alphaproteobacteria</taxon>
        <taxon>Rhodobacterales</taxon>
        <taxon>Paracoccaceae</taxon>
        <taxon>Rubrimonas</taxon>
    </lineage>
</organism>
<keyword evidence="3" id="KW-0547">Nucleotide-binding</keyword>
<feature type="domain" description="ABC transporter" evidence="5">
    <location>
        <begin position="9"/>
        <end position="239"/>
    </location>
</feature>
<dbReference type="EMBL" id="FNQM01000006">
    <property type="protein sequence ID" value="SEA54968.1"/>
    <property type="molecule type" value="Genomic_DNA"/>
</dbReference>
<dbReference type="OrthoDB" id="9802264at2"/>
<proteinExistence type="inferred from homology"/>
<dbReference type="Pfam" id="PF00005">
    <property type="entry name" value="ABC_tran"/>
    <property type="match status" value="1"/>
</dbReference>
<protein>
    <submittedName>
        <fullName evidence="6">Carbohydrate ABC transporter ATP-binding protein, CUT1 family</fullName>
    </submittedName>
</protein>
<evidence type="ECO:0000256" key="1">
    <source>
        <dbReference type="ARBA" id="ARBA00005417"/>
    </source>
</evidence>
<keyword evidence="2" id="KW-0813">Transport</keyword>
<keyword evidence="4 6" id="KW-0067">ATP-binding</keyword>
<comment type="similarity">
    <text evidence="1">Belongs to the ABC transporter superfamily.</text>
</comment>
<dbReference type="InterPro" id="IPR003593">
    <property type="entry name" value="AAA+_ATPase"/>
</dbReference>
<dbReference type="InterPro" id="IPR012340">
    <property type="entry name" value="NA-bd_OB-fold"/>
</dbReference>
<dbReference type="SMART" id="SM00382">
    <property type="entry name" value="AAA"/>
    <property type="match status" value="1"/>
</dbReference>
<dbReference type="SUPFAM" id="SSF50331">
    <property type="entry name" value="MOP-like"/>
    <property type="match status" value="1"/>
</dbReference>
<dbReference type="Gene3D" id="2.40.50.100">
    <property type="match status" value="1"/>
</dbReference>
<dbReference type="PROSITE" id="PS50893">
    <property type="entry name" value="ABC_TRANSPORTER_2"/>
    <property type="match status" value="1"/>
</dbReference>
<evidence type="ECO:0000259" key="5">
    <source>
        <dbReference type="PROSITE" id="PS50893"/>
    </source>
</evidence>
<evidence type="ECO:0000256" key="2">
    <source>
        <dbReference type="ARBA" id="ARBA00022448"/>
    </source>
</evidence>
<dbReference type="Pfam" id="PF17912">
    <property type="entry name" value="OB_MalK"/>
    <property type="match status" value="1"/>
</dbReference>
<dbReference type="InterPro" id="IPR008995">
    <property type="entry name" value="Mo/tungstate-bd_C_term_dom"/>
</dbReference>
<dbReference type="InterPro" id="IPR047641">
    <property type="entry name" value="ABC_transpr_MalK/UgpC-like"/>
</dbReference>
<dbReference type="Gene3D" id="2.40.50.140">
    <property type="entry name" value="Nucleic acid-binding proteins"/>
    <property type="match status" value="1"/>
</dbReference>
<dbReference type="GO" id="GO:0140359">
    <property type="term" value="F:ABC-type transporter activity"/>
    <property type="evidence" value="ECO:0007669"/>
    <property type="project" value="UniProtKB-ARBA"/>
</dbReference>
<dbReference type="Gene3D" id="3.40.50.300">
    <property type="entry name" value="P-loop containing nucleotide triphosphate hydrolases"/>
    <property type="match status" value="1"/>
</dbReference>
<dbReference type="InterPro" id="IPR027417">
    <property type="entry name" value="P-loop_NTPase"/>
</dbReference>
<evidence type="ECO:0000313" key="7">
    <source>
        <dbReference type="Proteomes" id="UP000198703"/>
    </source>
</evidence>
<dbReference type="SUPFAM" id="SSF52540">
    <property type="entry name" value="P-loop containing nucleoside triphosphate hydrolases"/>
    <property type="match status" value="1"/>
</dbReference>
<dbReference type="InterPro" id="IPR003439">
    <property type="entry name" value="ABC_transporter-like_ATP-bd"/>
</dbReference>
<dbReference type="GO" id="GO:0055052">
    <property type="term" value="C:ATP-binding cassette (ABC) transporter complex, substrate-binding subunit-containing"/>
    <property type="evidence" value="ECO:0007669"/>
    <property type="project" value="TreeGrafter"/>
</dbReference>
<gene>
    <name evidence="6" type="ORF">SAMN05444370_106185</name>
</gene>
<keyword evidence="7" id="KW-1185">Reference proteome</keyword>
<dbReference type="STRING" id="89524.SAMN05444370_106185"/>
<name>A0A1H4C3N5_9RHOB</name>
<dbReference type="FunFam" id="3.40.50.300:FF:000042">
    <property type="entry name" value="Maltose/maltodextrin ABC transporter, ATP-binding protein"/>
    <property type="match status" value="1"/>
</dbReference>
<reference evidence="6 7" key="1">
    <citation type="submission" date="2016-10" db="EMBL/GenBank/DDBJ databases">
        <authorList>
            <person name="de Groot N.N."/>
        </authorList>
    </citation>
    <scope>NUCLEOTIDE SEQUENCE [LARGE SCALE GENOMIC DNA]</scope>
    <source>
        <strain evidence="6 7">DSM 15345</strain>
    </source>
</reference>
<dbReference type="PANTHER" id="PTHR43875:SF4">
    <property type="entry name" value="GLUCOSE IMPORT ATP-BINDING PROTEIN GLCV"/>
    <property type="match status" value="1"/>
</dbReference>
<evidence type="ECO:0000313" key="6">
    <source>
        <dbReference type="EMBL" id="SEA54968.1"/>
    </source>
</evidence>
<dbReference type="GO" id="GO:0005524">
    <property type="term" value="F:ATP binding"/>
    <property type="evidence" value="ECO:0007669"/>
    <property type="project" value="UniProtKB-KW"/>
</dbReference>
<sequence length="375" mass="39630">MTERKPPAIEIDAVTKRFKTDVALDAVSLSVAEGETLALFGPSGAGKTVLLRVIAGLVEADAGRIRIGGRDMDDVPPEERGVGMAFQNFALFPHMSAFDNIASPLTARRQSGEALRAGVEKLATMLKIGHVLGQAPKALSNGQKQRTALARALAGGPRTLLLDDPLRNVDAKLRFEMRLELPRLLAREKATTIYVTQDYREAMALGDRIAVLEGGRVTQLGTPEEVYLAPATLSVARLFGDPAINTLKVTPQTDGQGPFVLLSDLRAPLDDGLSHAAGRPCVLGLRPEAVRFTEAGAPGAVAVTVEAETPLNEKTVTLVTTKRGREILVSRPAGTPGPAEGAAHIAVDSAHALLFDAETGARIAPRETTRRGAAA</sequence>
<dbReference type="GO" id="GO:0016887">
    <property type="term" value="F:ATP hydrolysis activity"/>
    <property type="evidence" value="ECO:0007669"/>
    <property type="project" value="InterPro"/>
</dbReference>